<evidence type="ECO:0000259" key="1">
    <source>
        <dbReference type="Pfam" id="PF00483"/>
    </source>
</evidence>
<organism evidence="3 4">
    <name type="scientific">Candidatus Roizmanbacteria bacterium RIFOXYA1_FULL_41_12</name>
    <dbReference type="NCBI Taxonomy" id="1802082"/>
    <lineage>
        <taxon>Bacteria</taxon>
        <taxon>Candidatus Roizmaniibacteriota</taxon>
    </lineage>
</organism>
<dbReference type="Gene3D" id="3.90.550.10">
    <property type="entry name" value="Spore Coat Polysaccharide Biosynthesis Protein SpsA, Chain A"/>
    <property type="match status" value="1"/>
</dbReference>
<dbReference type="GO" id="GO:0009298">
    <property type="term" value="P:GDP-mannose biosynthetic process"/>
    <property type="evidence" value="ECO:0007669"/>
    <property type="project" value="TreeGrafter"/>
</dbReference>
<dbReference type="EMBL" id="MGBG01000010">
    <property type="protein sequence ID" value="OGK66247.1"/>
    <property type="molecule type" value="Genomic_DNA"/>
</dbReference>
<dbReference type="GO" id="GO:0004475">
    <property type="term" value="F:mannose-1-phosphate guanylyltransferase (GTP) activity"/>
    <property type="evidence" value="ECO:0007669"/>
    <property type="project" value="TreeGrafter"/>
</dbReference>
<evidence type="ECO:0000313" key="3">
    <source>
        <dbReference type="EMBL" id="OGK66247.1"/>
    </source>
</evidence>
<comment type="caution">
    <text evidence="3">The sequence shown here is derived from an EMBL/GenBank/DDBJ whole genome shotgun (WGS) entry which is preliminary data.</text>
</comment>
<protein>
    <recommendedName>
        <fullName evidence="5">Nucleotidyl transferase domain-containing protein</fullName>
    </recommendedName>
</protein>
<sequence length="358" mass="41012">MKAIIFAGGAGTRLWPLSRKNSPKQFGRIFNGKSTLQLAVERITDLFSYDDIYISTNEQYVATVKEQLPKIPVSNIIAEPEKRDVAPAVGYNFVKLRKEGYKGPIAILWADHLIKRPQQFLWSLKQGEQIVRKNPKQFVMIGEHPRYAENNLGWIKMGQKIKDKLYEFRAWKYRPEPAECQKMFASGEWVWNPGYWIVDLDFTLSLYERYVPTMYQQLLVIEAALGTIREAKVLKRIYPTLEETHFDNAIMEKIPPEYAVVLTPNMGWSDPGTLYALKEALTEKASDNLERGLVYNLGTKGSLVVNEVENKILATIGLEDLIVVNTEDAIVVVPKELVSQVKELVKKLETDPKLKKYT</sequence>
<gene>
    <name evidence="3" type="ORF">A2209_01180</name>
</gene>
<evidence type="ECO:0000313" key="4">
    <source>
        <dbReference type="Proteomes" id="UP000178450"/>
    </source>
</evidence>
<dbReference type="AlphaFoldDB" id="A0A1F7KEG6"/>
<dbReference type="InterPro" id="IPR029044">
    <property type="entry name" value="Nucleotide-diphossugar_trans"/>
</dbReference>
<dbReference type="SUPFAM" id="SSF159283">
    <property type="entry name" value="Guanosine diphospho-D-mannose pyrophosphorylase/mannose-6-phosphate isomerase linker domain"/>
    <property type="match status" value="1"/>
</dbReference>
<evidence type="ECO:0008006" key="5">
    <source>
        <dbReference type="Google" id="ProtNLM"/>
    </source>
</evidence>
<dbReference type="InterPro" id="IPR054566">
    <property type="entry name" value="ManC/GMP-like_b-helix"/>
</dbReference>
<dbReference type="Proteomes" id="UP000178450">
    <property type="component" value="Unassembled WGS sequence"/>
</dbReference>
<dbReference type="InterPro" id="IPR005835">
    <property type="entry name" value="NTP_transferase_dom"/>
</dbReference>
<reference evidence="3 4" key="1">
    <citation type="journal article" date="2016" name="Nat. Commun.">
        <title>Thousands of microbial genomes shed light on interconnected biogeochemical processes in an aquifer system.</title>
        <authorList>
            <person name="Anantharaman K."/>
            <person name="Brown C.T."/>
            <person name="Hug L.A."/>
            <person name="Sharon I."/>
            <person name="Castelle C.J."/>
            <person name="Probst A.J."/>
            <person name="Thomas B.C."/>
            <person name="Singh A."/>
            <person name="Wilkins M.J."/>
            <person name="Karaoz U."/>
            <person name="Brodie E.L."/>
            <person name="Williams K.H."/>
            <person name="Hubbard S.S."/>
            <person name="Banfield J.F."/>
        </authorList>
    </citation>
    <scope>NUCLEOTIDE SEQUENCE [LARGE SCALE GENOMIC DNA]</scope>
</reference>
<dbReference type="Pfam" id="PF22640">
    <property type="entry name" value="ManC_GMP_beta-helix"/>
    <property type="match status" value="1"/>
</dbReference>
<dbReference type="PANTHER" id="PTHR46390">
    <property type="entry name" value="MANNOSE-1-PHOSPHATE GUANYLYLTRANSFERASE"/>
    <property type="match status" value="1"/>
</dbReference>
<feature type="domain" description="MannoseP isomerase/GMP-like beta-helix" evidence="2">
    <location>
        <begin position="297"/>
        <end position="348"/>
    </location>
</feature>
<evidence type="ECO:0000259" key="2">
    <source>
        <dbReference type="Pfam" id="PF22640"/>
    </source>
</evidence>
<feature type="domain" description="Nucleotidyl transferase" evidence="1">
    <location>
        <begin position="2"/>
        <end position="282"/>
    </location>
</feature>
<name>A0A1F7KEG6_9BACT</name>
<dbReference type="SUPFAM" id="SSF53448">
    <property type="entry name" value="Nucleotide-diphospho-sugar transferases"/>
    <property type="match status" value="1"/>
</dbReference>
<dbReference type="InterPro" id="IPR051161">
    <property type="entry name" value="Mannose-6P_isomerase_type2"/>
</dbReference>
<accession>A0A1F7KEG6</accession>
<dbReference type="PANTHER" id="PTHR46390:SF1">
    <property type="entry name" value="MANNOSE-1-PHOSPHATE GUANYLYLTRANSFERASE"/>
    <property type="match status" value="1"/>
</dbReference>
<dbReference type="Pfam" id="PF00483">
    <property type="entry name" value="NTP_transferase"/>
    <property type="match status" value="1"/>
</dbReference>
<proteinExistence type="predicted"/>